<sequence length="191" mass="20557">MGIARRWTLSVAVACVVAGCGGRSPDPPPPPAERPATVEDVRGLQGQAGGYLFWLGESFRGARLSRAEPTQDGVGLSYGPDVCSGDSGCTSELTVDTSLDRRPDTTEASCWRALGRAWLDWCESTETADLYVGAVRVSIFAVNETPDVVARAVRPFPRTRARLAATRRFSCDEADAFRDALPPALRPRGCR</sequence>
<keyword evidence="2" id="KW-1185">Reference proteome</keyword>
<dbReference type="EMBL" id="RBIL01000002">
    <property type="protein sequence ID" value="RKQ88333.1"/>
    <property type="molecule type" value="Genomic_DNA"/>
</dbReference>
<evidence type="ECO:0008006" key="3">
    <source>
        <dbReference type="Google" id="ProtNLM"/>
    </source>
</evidence>
<dbReference type="PROSITE" id="PS51257">
    <property type="entry name" value="PROKAR_LIPOPROTEIN"/>
    <property type="match status" value="1"/>
</dbReference>
<proteinExistence type="predicted"/>
<dbReference type="Proteomes" id="UP000278962">
    <property type="component" value="Unassembled WGS sequence"/>
</dbReference>
<gene>
    <name evidence="1" type="ORF">C8N24_6375</name>
</gene>
<accession>A0A660L8U2</accession>
<organism evidence="1 2">
    <name type="scientific">Solirubrobacter pauli</name>
    <dbReference type="NCBI Taxonomy" id="166793"/>
    <lineage>
        <taxon>Bacteria</taxon>
        <taxon>Bacillati</taxon>
        <taxon>Actinomycetota</taxon>
        <taxon>Thermoleophilia</taxon>
        <taxon>Solirubrobacterales</taxon>
        <taxon>Solirubrobacteraceae</taxon>
        <taxon>Solirubrobacter</taxon>
    </lineage>
</organism>
<name>A0A660L8U2_9ACTN</name>
<protein>
    <recommendedName>
        <fullName evidence="3">Lipoprotein</fullName>
    </recommendedName>
</protein>
<evidence type="ECO:0000313" key="1">
    <source>
        <dbReference type="EMBL" id="RKQ88333.1"/>
    </source>
</evidence>
<comment type="caution">
    <text evidence="1">The sequence shown here is derived from an EMBL/GenBank/DDBJ whole genome shotgun (WGS) entry which is preliminary data.</text>
</comment>
<dbReference type="RefSeq" id="WP_121257762.1">
    <property type="nucleotide sequence ID" value="NZ_RBIL01000002.1"/>
</dbReference>
<reference evidence="1 2" key="1">
    <citation type="submission" date="2018-10" db="EMBL/GenBank/DDBJ databases">
        <title>Genomic Encyclopedia of Archaeal and Bacterial Type Strains, Phase II (KMG-II): from individual species to whole genera.</title>
        <authorList>
            <person name="Goeker M."/>
        </authorList>
    </citation>
    <scope>NUCLEOTIDE SEQUENCE [LARGE SCALE GENOMIC DNA]</scope>
    <source>
        <strain evidence="1 2">DSM 14954</strain>
    </source>
</reference>
<dbReference type="AlphaFoldDB" id="A0A660L8U2"/>
<evidence type="ECO:0000313" key="2">
    <source>
        <dbReference type="Proteomes" id="UP000278962"/>
    </source>
</evidence>